<organism evidence="2 3">
    <name type="scientific">Dictyobacter formicarum</name>
    <dbReference type="NCBI Taxonomy" id="2778368"/>
    <lineage>
        <taxon>Bacteria</taxon>
        <taxon>Bacillati</taxon>
        <taxon>Chloroflexota</taxon>
        <taxon>Ktedonobacteria</taxon>
        <taxon>Ktedonobacterales</taxon>
        <taxon>Dictyobacteraceae</taxon>
        <taxon>Dictyobacter</taxon>
    </lineage>
</organism>
<comment type="caution">
    <text evidence="2">The sequence shown here is derived from an EMBL/GenBank/DDBJ whole genome shotgun (WGS) entry which is preliminary data.</text>
</comment>
<evidence type="ECO:0000313" key="3">
    <source>
        <dbReference type="Proteomes" id="UP000635565"/>
    </source>
</evidence>
<feature type="transmembrane region" description="Helical" evidence="1">
    <location>
        <begin position="88"/>
        <end position="107"/>
    </location>
</feature>
<sequence length="249" mass="27312">MTHYVAWSPYVGSSSYILAGLLLLVTCVLTYFGFRFRHVIAVKGPGKFLGALLIGCWFLAVIALRIAVTAYALAQHQQTIQFRITNPITPVTFTSAVIAFFVILYLARQSGLKIAIGSAIVGTIAAPMIFELPFDLLVMWQTYPPAPPVLYTLLYFLPLFLVEILSFALLSFSPAMKLTRYTFFLLAGMFLLFTVWALFGFAYPSTPIPIALNMLSKVVAFATAVSLFTTAPVFGERAKAGSSRPGNPQ</sequence>
<feature type="transmembrane region" description="Helical" evidence="1">
    <location>
        <begin position="48"/>
        <end position="68"/>
    </location>
</feature>
<evidence type="ECO:0008006" key="4">
    <source>
        <dbReference type="Google" id="ProtNLM"/>
    </source>
</evidence>
<keyword evidence="3" id="KW-1185">Reference proteome</keyword>
<feature type="transmembrane region" description="Helical" evidence="1">
    <location>
        <begin position="16"/>
        <end position="36"/>
    </location>
</feature>
<keyword evidence="1" id="KW-0472">Membrane</keyword>
<gene>
    <name evidence="2" type="ORF">KSZ_49930</name>
</gene>
<feature type="transmembrane region" description="Helical" evidence="1">
    <location>
        <begin position="150"/>
        <end position="170"/>
    </location>
</feature>
<feature type="transmembrane region" description="Helical" evidence="1">
    <location>
        <begin position="182"/>
        <end position="203"/>
    </location>
</feature>
<evidence type="ECO:0000256" key="1">
    <source>
        <dbReference type="SAM" id="Phobius"/>
    </source>
</evidence>
<keyword evidence="1" id="KW-1133">Transmembrane helix</keyword>
<dbReference type="Proteomes" id="UP000635565">
    <property type="component" value="Unassembled WGS sequence"/>
</dbReference>
<protein>
    <recommendedName>
        <fullName evidence="4">Histidine kinase N-terminal 7TM region domain-containing protein</fullName>
    </recommendedName>
</protein>
<accession>A0ABQ3VL91</accession>
<name>A0ABQ3VL91_9CHLR</name>
<dbReference type="EMBL" id="BNJJ01000015">
    <property type="protein sequence ID" value="GHO86987.1"/>
    <property type="molecule type" value="Genomic_DNA"/>
</dbReference>
<keyword evidence="1" id="KW-0812">Transmembrane</keyword>
<proteinExistence type="predicted"/>
<evidence type="ECO:0000313" key="2">
    <source>
        <dbReference type="EMBL" id="GHO86987.1"/>
    </source>
</evidence>
<feature type="transmembrane region" description="Helical" evidence="1">
    <location>
        <begin position="114"/>
        <end position="130"/>
    </location>
</feature>
<reference evidence="2 3" key="1">
    <citation type="journal article" date="2021" name="Int. J. Syst. Evol. Microbiol.">
        <title>Reticulibacter mediterranei gen. nov., sp. nov., within the new family Reticulibacteraceae fam. nov., and Ktedonospora formicarum gen. nov., sp. nov., Ktedonobacter robiniae sp. nov., Dictyobacter formicarum sp. nov. and Dictyobacter arantiisoli sp. nov., belonging to the class Ktedonobacteria.</title>
        <authorList>
            <person name="Yabe S."/>
            <person name="Zheng Y."/>
            <person name="Wang C.M."/>
            <person name="Sakai Y."/>
            <person name="Abe K."/>
            <person name="Yokota A."/>
            <person name="Donadio S."/>
            <person name="Cavaletti L."/>
            <person name="Monciardini P."/>
        </authorList>
    </citation>
    <scope>NUCLEOTIDE SEQUENCE [LARGE SCALE GENOMIC DNA]</scope>
    <source>
        <strain evidence="2 3">SOSP1-9</strain>
    </source>
</reference>
<feature type="transmembrane region" description="Helical" evidence="1">
    <location>
        <begin position="215"/>
        <end position="234"/>
    </location>
</feature>